<reference evidence="2" key="1">
    <citation type="submission" date="2019-10" db="EMBL/GenBank/DDBJ databases">
        <title>Nonomuraea sp. nov., isolated from Phyllanthus amarus.</title>
        <authorList>
            <person name="Klykleung N."/>
            <person name="Tanasupawat S."/>
        </authorList>
    </citation>
    <scope>NUCLEOTIDE SEQUENCE [LARGE SCALE GENOMIC DNA]</scope>
    <source>
        <strain evidence="2">3MP-10</strain>
    </source>
</reference>
<keyword evidence="3" id="KW-1185">Reference proteome</keyword>
<dbReference type="OrthoDB" id="4234602at2"/>
<keyword evidence="1" id="KW-1133">Transmembrane helix</keyword>
<comment type="caution">
    <text evidence="2">The sequence shown here is derived from an EMBL/GenBank/DDBJ whole genome shotgun (WGS) entry which is preliminary data.</text>
</comment>
<dbReference type="EMBL" id="VDLY02000005">
    <property type="protein sequence ID" value="KAB8167077.1"/>
    <property type="molecule type" value="Genomic_DNA"/>
</dbReference>
<sequence length="168" mass="17211">MTEFSSPPMVVTLGSVTAGLAILVVMLIRWWTRDGRRAKALLPYLFSTLYGMLLVLTGGGLLGGAAGWALWGTTETGDAALEHGTGSESPVVTRQYADALTPGGSMVVILCTVALVALLVWGRRPWAHIVLGLLTGISLGLADSIAGWTAVALAPAANGVGDALGGLL</sequence>
<dbReference type="Proteomes" id="UP000314251">
    <property type="component" value="Unassembled WGS sequence"/>
</dbReference>
<keyword evidence="1" id="KW-0812">Transmembrane</keyword>
<feature type="transmembrane region" description="Helical" evidence="1">
    <location>
        <begin position="129"/>
        <end position="151"/>
    </location>
</feature>
<gene>
    <name evidence="2" type="ORF">FH607_009245</name>
</gene>
<protein>
    <submittedName>
        <fullName evidence="2">Uncharacterized protein</fullName>
    </submittedName>
</protein>
<accession>A0A5N6AE22</accession>
<evidence type="ECO:0000313" key="2">
    <source>
        <dbReference type="EMBL" id="KAB8167077.1"/>
    </source>
</evidence>
<dbReference type="AlphaFoldDB" id="A0A5N6AE22"/>
<keyword evidence="1" id="KW-0472">Membrane</keyword>
<feature type="transmembrane region" description="Helical" evidence="1">
    <location>
        <begin position="103"/>
        <end position="122"/>
    </location>
</feature>
<feature type="transmembrane region" description="Helical" evidence="1">
    <location>
        <begin position="44"/>
        <end position="71"/>
    </location>
</feature>
<dbReference type="RefSeq" id="WP_139667223.1">
    <property type="nucleotide sequence ID" value="NZ_VDLY02000005.1"/>
</dbReference>
<evidence type="ECO:0000313" key="3">
    <source>
        <dbReference type="Proteomes" id="UP000314251"/>
    </source>
</evidence>
<name>A0A5N6AE22_9ACTN</name>
<evidence type="ECO:0000256" key="1">
    <source>
        <dbReference type="SAM" id="Phobius"/>
    </source>
</evidence>
<organism evidence="2 3">
    <name type="scientific">Streptomyces mimosae</name>
    <dbReference type="NCBI Taxonomy" id="2586635"/>
    <lineage>
        <taxon>Bacteria</taxon>
        <taxon>Bacillati</taxon>
        <taxon>Actinomycetota</taxon>
        <taxon>Actinomycetes</taxon>
        <taxon>Kitasatosporales</taxon>
        <taxon>Streptomycetaceae</taxon>
        <taxon>Streptomyces</taxon>
    </lineage>
</organism>
<feature type="transmembrane region" description="Helical" evidence="1">
    <location>
        <begin position="12"/>
        <end position="32"/>
    </location>
</feature>
<proteinExistence type="predicted"/>